<reference evidence="3 4" key="1">
    <citation type="journal article" date="2020" name="ISME J.">
        <title>Uncovering the hidden diversity of litter-decomposition mechanisms in mushroom-forming fungi.</title>
        <authorList>
            <person name="Floudas D."/>
            <person name="Bentzer J."/>
            <person name="Ahren D."/>
            <person name="Johansson T."/>
            <person name="Persson P."/>
            <person name="Tunlid A."/>
        </authorList>
    </citation>
    <scope>NUCLEOTIDE SEQUENCE [LARGE SCALE GENOMIC DNA]</scope>
    <source>
        <strain evidence="3 4">CBS 291.85</strain>
    </source>
</reference>
<comment type="caution">
    <text evidence="3">The sequence shown here is derived from an EMBL/GenBank/DDBJ whole genome shotgun (WGS) entry which is preliminary data.</text>
</comment>
<sequence>MLLGNRNYDYSQTYPPDELTREAGDNARMWKVYLDEAEEFDNEMLRSLKDTLDALLGLVFAALFSAVVTTFVVSTTESLQPDYSQITARLTVEQNQLLRSSTLQEFPQNPILRPEMIWSDMIKQRRLGAMDYYGSTQISQLQVSRHNRKAYLLRTANMKKILNRGQIFFVVTSEMQELLPILQKNRHFALSNTNIPGQPTSPETPACICSRSGKSLTRLLCGNVSPWVFHCSPGRTPRDGDDISTKLCHFCNASCDETPEHVIVQCQHLPQISVLRSLFLVSIRLDPLGSRSNRRALELLNTSRCSWPDSKVAQVDSPPCYMSPQPSSTTGKPGPNVVLTTCTYPLALLHSSKLPSAKCSVSDSTSGLPESTLQLVRLLARVMLMGGDGLLIGCEGCWNRMGGISNG</sequence>
<organism evidence="3 4">
    <name type="scientific">Tetrapyrgos nigripes</name>
    <dbReference type="NCBI Taxonomy" id="182062"/>
    <lineage>
        <taxon>Eukaryota</taxon>
        <taxon>Fungi</taxon>
        <taxon>Dikarya</taxon>
        <taxon>Basidiomycota</taxon>
        <taxon>Agaricomycotina</taxon>
        <taxon>Agaricomycetes</taxon>
        <taxon>Agaricomycetidae</taxon>
        <taxon>Agaricales</taxon>
        <taxon>Marasmiineae</taxon>
        <taxon>Marasmiaceae</taxon>
        <taxon>Tetrapyrgos</taxon>
    </lineage>
</organism>
<accession>A0A8H5GAF2</accession>
<evidence type="ECO:0000313" key="4">
    <source>
        <dbReference type="Proteomes" id="UP000559256"/>
    </source>
</evidence>
<dbReference type="EMBL" id="JAACJM010000040">
    <property type="protein sequence ID" value="KAF5361412.1"/>
    <property type="molecule type" value="Genomic_DNA"/>
</dbReference>
<evidence type="ECO:0000313" key="3">
    <source>
        <dbReference type="EMBL" id="KAF5361412.1"/>
    </source>
</evidence>
<keyword evidence="1" id="KW-0472">Membrane</keyword>
<proteinExistence type="predicted"/>
<name>A0A8H5GAF2_9AGAR</name>
<dbReference type="OrthoDB" id="3221808at2759"/>
<protein>
    <recommendedName>
        <fullName evidence="2">DUF6535 domain-containing protein</fullName>
    </recommendedName>
</protein>
<dbReference type="Pfam" id="PF20153">
    <property type="entry name" value="DUF6535"/>
    <property type="match status" value="1"/>
</dbReference>
<keyword evidence="4" id="KW-1185">Reference proteome</keyword>
<feature type="domain" description="DUF6535" evidence="2">
    <location>
        <begin position="30"/>
        <end position="105"/>
    </location>
</feature>
<gene>
    <name evidence="3" type="ORF">D9758_006235</name>
</gene>
<feature type="transmembrane region" description="Helical" evidence="1">
    <location>
        <begin position="54"/>
        <end position="73"/>
    </location>
</feature>
<keyword evidence="1" id="KW-0812">Transmembrane</keyword>
<dbReference type="InterPro" id="IPR045338">
    <property type="entry name" value="DUF6535"/>
</dbReference>
<dbReference type="AlphaFoldDB" id="A0A8H5GAF2"/>
<dbReference type="Proteomes" id="UP000559256">
    <property type="component" value="Unassembled WGS sequence"/>
</dbReference>
<keyword evidence="1" id="KW-1133">Transmembrane helix</keyword>
<evidence type="ECO:0000256" key="1">
    <source>
        <dbReference type="SAM" id="Phobius"/>
    </source>
</evidence>
<evidence type="ECO:0000259" key="2">
    <source>
        <dbReference type="Pfam" id="PF20153"/>
    </source>
</evidence>